<reference evidence="1 2" key="1">
    <citation type="journal article" date="2013" name="Curr. Biol.">
        <title>The Genome of the Foraminiferan Reticulomyxa filosa.</title>
        <authorList>
            <person name="Glockner G."/>
            <person name="Hulsmann N."/>
            <person name="Schleicher M."/>
            <person name="Noegel A.A."/>
            <person name="Eichinger L."/>
            <person name="Gallinger C."/>
            <person name="Pawlowski J."/>
            <person name="Sierra R."/>
            <person name="Euteneuer U."/>
            <person name="Pillet L."/>
            <person name="Moustafa A."/>
            <person name="Platzer M."/>
            <person name="Groth M."/>
            <person name="Szafranski K."/>
            <person name="Schliwa M."/>
        </authorList>
    </citation>
    <scope>NUCLEOTIDE SEQUENCE [LARGE SCALE GENOMIC DNA]</scope>
</reference>
<gene>
    <name evidence="1" type="ORF">RFI_01023</name>
</gene>
<dbReference type="Proteomes" id="UP000023152">
    <property type="component" value="Unassembled WGS sequence"/>
</dbReference>
<proteinExistence type="predicted"/>
<evidence type="ECO:0000313" key="2">
    <source>
        <dbReference type="Proteomes" id="UP000023152"/>
    </source>
</evidence>
<dbReference type="AlphaFoldDB" id="X6PEB9"/>
<accession>X6PEB9</accession>
<comment type="caution">
    <text evidence="1">The sequence shown here is derived from an EMBL/GenBank/DDBJ whole genome shotgun (WGS) entry which is preliminary data.</text>
</comment>
<organism evidence="1 2">
    <name type="scientific">Reticulomyxa filosa</name>
    <dbReference type="NCBI Taxonomy" id="46433"/>
    <lineage>
        <taxon>Eukaryota</taxon>
        <taxon>Sar</taxon>
        <taxon>Rhizaria</taxon>
        <taxon>Retaria</taxon>
        <taxon>Foraminifera</taxon>
        <taxon>Monothalamids</taxon>
        <taxon>Reticulomyxidae</taxon>
        <taxon>Reticulomyxa</taxon>
    </lineage>
</organism>
<sequence>MDRKNSNNTRNKRKEYIEAENEAAIKANKFSMTWKTDLCIFKLQCHDNIWRKLQIILMKCDNKVKKKLIKMEKKIKKRSKELRNALYTILDMLKSRNKKERKQQQIQK</sequence>
<name>X6PEB9_RETFI</name>
<dbReference type="EMBL" id="ASPP01001054">
    <property type="protein sequence ID" value="ETO36037.1"/>
    <property type="molecule type" value="Genomic_DNA"/>
</dbReference>
<evidence type="ECO:0000313" key="1">
    <source>
        <dbReference type="EMBL" id="ETO36037.1"/>
    </source>
</evidence>
<protein>
    <submittedName>
        <fullName evidence="1">Uncharacterized protein</fullName>
    </submittedName>
</protein>
<keyword evidence="2" id="KW-1185">Reference proteome</keyword>